<keyword evidence="9" id="KW-0472">Membrane</keyword>
<keyword evidence="4 13" id="KW-0894">Sodium channel</keyword>
<evidence type="ECO:0000313" key="14">
    <source>
        <dbReference type="Proteomes" id="UP000887540"/>
    </source>
</evidence>
<evidence type="ECO:0000256" key="5">
    <source>
        <dbReference type="ARBA" id="ARBA00022692"/>
    </source>
</evidence>
<keyword evidence="5 13" id="KW-0812">Transmembrane</keyword>
<evidence type="ECO:0000256" key="13">
    <source>
        <dbReference type="RuleBase" id="RU000679"/>
    </source>
</evidence>
<dbReference type="AlphaFoldDB" id="A0A914EEU2"/>
<evidence type="ECO:0000256" key="8">
    <source>
        <dbReference type="ARBA" id="ARBA00023065"/>
    </source>
</evidence>
<evidence type="ECO:0000256" key="7">
    <source>
        <dbReference type="ARBA" id="ARBA00023053"/>
    </source>
</evidence>
<accession>A0A914EEU2</accession>
<protein>
    <submittedName>
        <fullName evidence="15">Uncharacterized protein</fullName>
    </submittedName>
</protein>
<name>A0A914EEU2_9BILA</name>
<dbReference type="GO" id="GO:0015280">
    <property type="term" value="F:ligand-gated sodium channel activity"/>
    <property type="evidence" value="ECO:0007669"/>
    <property type="project" value="TreeGrafter"/>
</dbReference>
<keyword evidence="6" id="KW-1133">Transmembrane helix</keyword>
<evidence type="ECO:0000256" key="6">
    <source>
        <dbReference type="ARBA" id="ARBA00022989"/>
    </source>
</evidence>
<reference evidence="15" key="1">
    <citation type="submission" date="2022-11" db="UniProtKB">
        <authorList>
            <consortium name="WormBaseParasite"/>
        </authorList>
    </citation>
    <scope>IDENTIFICATION</scope>
</reference>
<sequence length="141" mass="16443">MKIFWFIITASMACGFFYQLIFQLIRTYLSYPVNVDTKIDYGKRVFPAVTFCMLNPWKTTNITGTPLDDLVSSYLDDDYASSKYGFTIPSTTIRTQRAAKWTQLMYEELKNIDETDNQILSYGYDELFIKCVFNTKDCDES</sequence>
<organism evidence="14 15">
    <name type="scientific">Acrobeloides nanus</name>
    <dbReference type="NCBI Taxonomy" id="290746"/>
    <lineage>
        <taxon>Eukaryota</taxon>
        <taxon>Metazoa</taxon>
        <taxon>Ecdysozoa</taxon>
        <taxon>Nematoda</taxon>
        <taxon>Chromadorea</taxon>
        <taxon>Rhabditida</taxon>
        <taxon>Tylenchina</taxon>
        <taxon>Cephalobomorpha</taxon>
        <taxon>Cephaloboidea</taxon>
        <taxon>Cephalobidae</taxon>
        <taxon>Acrobeloides</taxon>
    </lineage>
</organism>
<dbReference type="Proteomes" id="UP000887540">
    <property type="component" value="Unplaced"/>
</dbReference>
<keyword evidence="8 13" id="KW-0406">Ion transport</keyword>
<evidence type="ECO:0000313" key="15">
    <source>
        <dbReference type="WBParaSite" id="ACRNAN_scaffold7352.g26977.t1"/>
    </source>
</evidence>
<evidence type="ECO:0000256" key="2">
    <source>
        <dbReference type="ARBA" id="ARBA00007193"/>
    </source>
</evidence>
<dbReference type="WBParaSite" id="ACRNAN_scaffold7352.g26977.t1">
    <property type="protein sequence ID" value="ACRNAN_scaffold7352.g26977.t1"/>
    <property type="gene ID" value="ACRNAN_scaffold7352.g26977"/>
</dbReference>
<comment type="similarity">
    <text evidence="2 13">Belongs to the amiloride-sensitive sodium channel (TC 1.A.6) family.</text>
</comment>
<evidence type="ECO:0000256" key="10">
    <source>
        <dbReference type="ARBA" id="ARBA00023180"/>
    </source>
</evidence>
<dbReference type="Pfam" id="PF00858">
    <property type="entry name" value="ASC"/>
    <property type="match status" value="1"/>
</dbReference>
<dbReference type="GO" id="GO:0005886">
    <property type="term" value="C:plasma membrane"/>
    <property type="evidence" value="ECO:0007669"/>
    <property type="project" value="TreeGrafter"/>
</dbReference>
<keyword evidence="3 13" id="KW-0813">Transport</keyword>
<dbReference type="PRINTS" id="PR01078">
    <property type="entry name" value="AMINACHANNEL"/>
</dbReference>
<keyword evidence="12 13" id="KW-0407">Ion channel</keyword>
<evidence type="ECO:0000256" key="11">
    <source>
        <dbReference type="ARBA" id="ARBA00023201"/>
    </source>
</evidence>
<comment type="subcellular location">
    <subcellularLocation>
        <location evidence="1">Membrane</location>
        <topology evidence="1">Multi-pass membrane protein</topology>
    </subcellularLocation>
</comment>
<keyword evidence="10" id="KW-0325">Glycoprotein</keyword>
<dbReference type="PANTHER" id="PTHR11690">
    <property type="entry name" value="AMILORIDE-SENSITIVE SODIUM CHANNEL-RELATED"/>
    <property type="match status" value="1"/>
</dbReference>
<proteinExistence type="inferred from homology"/>
<evidence type="ECO:0000256" key="12">
    <source>
        <dbReference type="ARBA" id="ARBA00023303"/>
    </source>
</evidence>
<evidence type="ECO:0000256" key="3">
    <source>
        <dbReference type="ARBA" id="ARBA00022448"/>
    </source>
</evidence>
<keyword evidence="7" id="KW-0915">Sodium</keyword>
<dbReference type="PANTHER" id="PTHR11690:SF248">
    <property type="entry name" value="PICKPOCKET 17, ISOFORM A"/>
    <property type="match status" value="1"/>
</dbReference>
<keyword evidence="14" id="KW-1185">Reference proteome</keyword>
<dbReference type="InterPro" id="IPR001873">
    <property type="entry name" value="ENaC"/>
</dbReference>
<evidence type="ECO:0000256" key="9">
    <source>
        <dbReference type="ARBA" id="ARBA00023136"/>
    </source>
</evidence>
<evidence type="ECO:0000256" key="1">
    <source>
        <dbReference type="ARBA" id="ARBA00004141"/>
    </source>
</evidence>
<keyword evidence="11 13" id="KW-0739">Sodium transport</keyword>
<evidence type="ECO:0000256" key="4">
    <source>
        <dbReference type="ARBA" id="ARBA00022461"/>
    </source>
</evidence>